<dbReference type="InterPro" id="IPR029043">
    <property type="entry name" value="GcvT/YgfZ_C"/>
</dbReference>
<evidence type="ECO:0000256" key="5">
    <source>
        <dbReference type="ARBA" id="ARBA00031395"/>
    </source>
</evidence>
<evidence type="ECO:0000259" key="9">
    <source>
        <dbReference type="Pfam" id="PF01571"/>
    </source>
</evidence>
<dbReference type="NCBIfam" id="NF001567">
    <property type="entry name" value="PRK00389.1"/>
    <property type="match status" value="1"/>
</dbReference>
<dbReference type="Pfam" id="PF01571">
    <property type="entry name" value="GCV_T"/>
    <property type="match status" value="1"/>
</dbReference>
<dbReference type="EC" id="2.1.2.10" evidence="2 8"/>
<dbReference type="AlphaFoldDB" id="A0A4Q1BRB5"/>
<dbReference type="InterPro" id="IPR006223">
    <property type="entry name" value="GcvT"/>
</dbReference>
<keyword evidence="12" id="KW-1185">Reference proteome</keyword>
<feature type="domain" description="GCVT N-terminal" evidence="9">
    <location>
        <begin position="1"/>
        <end position="252"/>
    </location>
</feature>
<dbReference type="InterPro" id="IPR006222">
    <property type="entry name" value="GCVT_N"/>
</dbReference>
<dbReference type="Gene3D" id="3.30.1360.120">
    <property type="entry name" value="Probable tRNA modification gtpase trme, domain 1"/>
    <property type="match status" value="1"/>
</dbReference>
<keyword evidence="3 8" id="KW-0032">Aminotransferase</keyword>
<dbReference type="Gene3D" id="4.10.1250.10">
    <property type="entry name" value="Aminomethyltransferase fragment"/>
    <property type="match status" value="1"/>
</dbReference>
<comment type="subunit">
    <text evidence="8">The glycine cleavage system is composed of four proteins: P, T, L and H.</text>
</comment>
<dbReference type="InParanoid" id="A0A4Q1BRB5"/>
<feature type="binding site" evidence="7">
    <location>
        <position position="189"/>
    </location>
    <ligand>
        <name>substrate</name>
    </ligand>
</feature>
<dbReference type="Gene3D" id="2.40.30.110">
    <property type="entry name" value="Aminomethyltransferase beta-barrel domains"/>
    <property type="match status" value="1"/>
</dbReference>
<evidence type="ECO:0000256" key="7">
    <source>
        <dbReference type="PIRSR" id="PIRSR006487-1"/>
    </source>
</evidence>
<evidence type="ECO:0000259" key="10">
    <source>
        <dbReference type="Pfam" id="PF08669"/>
    </source>
</evidence>
<keyword evidence="8" id="KW-0809">Transit peptide</keyword>
<evidence type="ECO:0000256" key="4">
    <source>
        <dbReference type="ARBA" id="ARBA00022679"/>
    </source>
</evidence>
<dbReference type="GO" id="GO:0008483">
    <property type="term" value="F:transaminase activity"/>
    <property type="evidence" value="ECO:0007669"/>
    <property type="project" value="UniProtKB-KW"/>
</dbReference>
<evidence type="ECO:0000256" key="3">
    <source>
        <dbReference type="ARBA" id="ARBA00022576"/>
    </source>
</evidence>
<feature type="domain" description="Aminomethyltransferase C-terminal" evidence="10">
    <location>
        <begin position="277"/>
        <end position="355"/>
    </location>
</feature>
<dbReference type="OrthoDB" id="10263536at2759"/>
<reference evidence="11 12" key="1">
    <citation type="submission" date="2016-06" db="EMBL/GenBank/DDBJ databases">
        <title>Evolution of pathogenesis and genome organization in the Tremellales.</title>
        <authorList>
            <person name="Cuomo C."/>
            <person name="Litvintseva A."/>
            <person name="Heitman J."/>
            <person name="Chen Y."/>
            <person name="Sun S."/>
            <person name="Springer D."/>
            <person name="Dromer F."/>
            <person name="Young S."/>
            <person name="Zeng Q."/>
            <person name="Chapman S."/>
            <person name="Gujja S."/>
            <person name="Saif S."/>
            <person name="Birren B."/>
        </authorList>
    </citation>
    <scope>NUCLEOTIDE SEQUENCE [LARGE SCALE GENOMIC DNA]</scope>
    <source>
        <strain evidence="11 12">ATCC 28783</strain>
    </source>
</reference>
<comment type="catalytic activity">
    <reaction evidence="6 8">
        <text>N(6)-[(R)-S(8)-aminomethyldihydrolipoyl]-L-lysyl-[protein] + (6S)-5,6,7,8-tetrahydrofolate = N(6)-[(R)-dihydrolipoyl]-L-lysyl-[protein] + (6R)-5,10-methylene-5,6,7,8-tetrahydrofolate + NH4(+)</text>
        <dbReference type="Rhea" id="RHEA:16945"/>
        <dbReference type="Rhea" id="RHEA-COMP:10475"/>
        <dbReference type="Rhea" id="RHEA-COMP:10492"/>
        <dbReference type="ChEBI" id="CHEBI:15636"/>
        <dbReference type="ChEBI" id="CHEBI:28938"/>
        <dbReference type="ChEBI" id="CHEBI:57453"/>
        <dbReference type="ChEBI" id="CHEBI:83100"/>
        <dbReference type="ChEBI" id="CHEBI:83143"/>
        <dbReference type="EC" id="2.1.2.10"/>
    </reaction>
</comment>
<keyword evidence="8" id="KW-0496">Mitochondrion</keyword>
<dbReference type="InterPro" id="IPR013977">
    <property type="entry name" value="GcvT_C"/>
</dbReference>
<evidence type="ECO:0000313" key="11">
    <source>
        <dbReference type="EMBL" id="RXK40516.1"/>
    </source>
</evidence>
<dbReference type="VEuPathDB" id="FungiDB:TREMEDRAFT_70618"/>
<comment type="caution">
    <text evidence="11">The sequence shown here is derived from an EMBL/GenBank/DDBJ whole genome shotgun (WGS) entry which is preliminary data.</text>
</comment>
<dbReference type="PANTHER" id="PTHR43757:SF2">
    <property type="entry name" value="AMINOMETHYLTRANSFERASE, MITOCHONDRIAL"/>
    <property type="match status" value="1"/>
</dbReference>
<dbReference type="GO" id="GO:0005960">
    <property type="term" value="C:glycine cleavage complex"/>
    <property type="evidence" value="ECO:0007669"/>
    <property type="project" value="InterPro"/>
</dbReference>
<dbReference type="Gene3D" id="3.30.70.1400">
    <property type="entry name" value="Aminomethyltransferase beta-barrel domains"/>
    <property type="match status" value="1"/>
</dbReference>
<dbReference type="GO" id="GO:0004047">
    <property type="term" value="F:aminomethyltransferase activity"/>
    <property type="evidence" value="ECO:0007669"/>
    <property type="project" value="UniProtKB-EC"/>
</dbReference>
<protein>
    <recommendedName>
        <fullName evidence="2 8">Aminomethyltransferase</fullName>
        <ecNumber evidence="2 8">2.1.2.10</ecNumber>
    </recommendedName>
    <alternativeName>
        <fullName evidence="5 8">Glycine cleavage system T protein</fullName>
    </alternativeName>
</protein>
<proteinExistence type="inferred from homology"/>
<comment type="function">
    <text evidence="8">The glycine cleavage system catalyzes the degradation of glycine.</text>
</comment>
<dbReference type="EMBL" id="SDIL01000017">
    <property type="protein sequence ID" value="RXK40516.1"/>
    <property type="molecule type" value="Genomic_DNA"/>
</dbReference>
<evidence type="ECO:0000313" key="12">
    <source>
        <dbReference type="Proteomes" id="UP000289152"/>
    </source>
</evidence>
<dbReference type="GO" id="GO:0005739">
    <property type="term" value="C:mitochondrion"/>
    <property type="evidence" value="ECO:0007669"/>
    <property type="project" value="UniProtKB-SubCell"/>
</dbReference>
<comment type="subcellular location">
    <subcellularLocation>
        <location evidence="8">Mitochondrion</location>
    </subcellularLocation>
</comment>
<dbReference type="STRING" id="5217.A0A4Q1BRB5"/>
<dbReference type="InterPro" id="IPR028896">
    <property type="entry name" value="GcvT/YgfZ/DmdA"/>
</dbReference>
<evidence type="ECO:0000256" key="1">
    <source>
        <dbReference type="ARBA" id="ARBA00008609"/>
    </source>
</evidence>
<dbReference type="SUPFAM" id="SSF101790">
    <property type="entry name" value="Aminomethyltransferase beta-barrel domain"/>
    <property type="match status" value="1"/>
</dbReference>
<dbReference type="SUPFAM" id="SSF103025">
    <property type="entry name" value="Folate-binding domain"/>
    <property type="match status" value="1"/>
</dbReference>
<dbReference type="Pfam" id="PF08669">
    <property type="entry name" value="GCV_T_C"/>
    <property type="match status" value="1"/>
</dbReference>
<evidence type="ECO:0000256" key="6">
    <source>
        <dbReference type="ARBA" id="ARBA00047665"/>
    </source>
</evidence>
<evidence type="ECO:0000256" key="2">
    <source>
        <dbReference type="ARBA" id="ARBA00012616"/>
    </source>
</evidence>
<comment type="similarity">
    <text evidence="1 8">Belongs to the GcvT family.</text>
</comment>
<dbReference type="InterPro" id="IPR027266">
    <property type="entry name" value="TrmE/GcvT-like"/>
</dbReference>
<accession>A0A4Q1BRB5</accession>
<dbReference type="FunCoup" id="A0A4Q1BRB5">
    <property type="interactions" value="254"/>
</dbReference>
<dbReference type="FunFam" id="2.40.30.110:FF:000002">
    <property type="entry name" value="Aminomethyltransferase"/>
    <property type="match status" value="1"/>
</dbReference>
<name>A0A4Q1BRB5_TREME</name>
<dbReference type="FunFam" id="3.30.70.1400:FF:000001">
    <property type="entry name" value="Aminomethyltransferase"/>
    <property type="match status" value="1"/>
</dbReference>
<sequence length="361" mass="39177">MVPFAGWSMPLSYGDVGQIAAHNHVRTSAGLFDVSHMLQHRFSGPTSQSFLLSLCPSSLHSLSPFTSTLSVFLNESGGIIDDTIITKHSSDSFYVVTNAGRSTEDCEMFQTALSKWNAENPSDVVKWEVLEGWGLLALQGPKSSEVLQSLTGTSLEGVNFGQSVYAEIGKDKIKCHVARGGYTGEDGFEISIPPENTISITEEISNHPDVQLIGLGARDSLRLEAGMCLYGHDLDETISPVEAGLSWVIGKDRRTSEEIPFPGKSRILEELSNAPTRRRVGFEVVGAPAREGCKVFDASGEKEIGVITSGIPSPTLGTNIAMGYVINGQHKKGTKVKIEVRKKLREGIVKSMPFVPTKYYK</sequence>
<evidence type="ECO:0000256" key="8">
    <source>
        <dbReference type="RuleBase" id="RU003981"/>
    </source>
</evidence>
<dbReference type="Proteomes" id="UP000289152">
    <property type="component" value="Unassembled WGS sequence"/>
</dbReference>
<keyword evidence="4 8" id="KW-0808">Transferase</keyword>
<dbReference type="PIRSF" id="PIRSF006487">
    <property type="entry name" value="GcvT"/>
    <property type="match status" value="1"/>
</dbReference>
<dbReference type="PANTHER" id="PTHR43757">
    <property type="entry name" value="AMINOMETHYLTRANSFERASE"/>
    <property type="match status" value="1"/>
</dbReference>
<dbReference type="GO" id="GO:0006546">
    <property type="term" value="P:glycine catabolic process"/>
    <property type="evidence" value="ECO:0007669"/>
    <property type="project" value="InterPro"/>
</dbReference>
<organism evidence="11 12">
    <name type="scientific">Tremella mesenterica</name>
    <name type="common">Jelly fungus</name>
    <dbReference type="NCBI Taxonomy" id="5217"/>
    <lineage>
        <taxon>Eukaryota</taxon>
        <taxon>Fungi</taxon>
        <taxon>Dikarya</taxon>
        <taxon>Basidiomycota</taxon>
        <taxon>Agaricomycotina</taxon>
        <taxon>Tremellomycetes</taxon>
        <taxon>Tremellales</taxon>
        <taxon>Tremellaceae</taxon>
        <taxon>Tremella</taxon>
    </lineage>
</organism>
<gene>
    <name evidence="11" type="ORF">M231_02168</name>
</gene>
<dbReference type="NCBIfam" id="TIGR00528">
    <property type="entry name" value="gcvT"/>
    <property type="match status" value="1"/>
</dbReference>